<comment type="catalytic activity">
    <reaction evidence="1">
        <text>ATP + protein L-histidine = ADP + protein N-phospho-L-histidine.</text>
        <dbReference type="EC" id="2.7.13.3"/>
    </reaction>
</comment>
<proteinExistence type="predicted"/>
<dbReference type="InterPro" id="IPR001789">
    <property type="entry name" value="Sig_transdc_resp-reg_receiver"/>
</dbReference>
<dbReference type="GO" id="GO:0005886">
    <property type="term" value="C:plasma membrane"/>
    <property type="evidence" value="ECO:0007669"/>
    <property type="project" value="TreeGrafter"/>
</dbReference>
<gene>
    <name evidence="7" type="ORF">MNBD_GAMMA21-454</name>
</gene>
<dbReference type="Gene3D" id="3.30.565.10">
    <property type="entry name" value="Histidine kinase-like ATPase, C-terminal domain"/>
    <property type="match status" value="1"/>
</dbReference>
<dbReference type="AlphaFoldDB" id="A0A3B0ZSR5"/>
<evidence type="ECO:0000256" key="2">
    <source>
        <dbReference type="ARBA" id="ARBA00012438"/>
    </source>
</evidence>
<dbReference type="InterPro" id="IPR036890">
    <property type="entry name" value="HATPase_C_sf"/>
</dbReference>
<dbReference type="InterPro" id="IPR011006">
    <property type="entry name" value="CheY-like_superfamily"/>
</dbReference>
<dbReference type="InterPro" id="IPR004358">
    <property type="entry name" value="Sig_transdc_His_kin-like_C"/>
</dbReference>
<evidence type="ECO:0000259" key="6">
    <source>
        <dbReference type="PROSITE" id="PS50110"/>
    </source>
</evidence>
<evidence type="ECO:0000256" key="4">
    <source>
        <dbReference type="ARBA" id="ARBA00022777"/>
    </source>
</evidence>
<protein>
    <recommendedName>
        <fullName evidence="2">histidine kinase</fullName>
        <ecNumber evidence="2">2.7.13.3</ecNumber>
    </recommendedName>
</protein>
<dbReference type="PANTHER" id="PTHR43047">
    <property type="entry name" value="TWO-COMPONENT HISTIDINE PROTEIN KINASE"/>
    <property type="match status" value="1"/>
</dbReference>
<feature type="domain" description="Histidine kinase" evidence="5">
    <location>
        <begin position="1"/>
        <end position="190"/>
    </location>
</feature>
<dbReference type="PROSITE" id="PS50110">
    <property type="entry name" value="RESPONSE_REGULATORY"/>
    <property type="match status" value="1"/>
</dbReference>
<dbReference type="Pfam" id="PF02518">
    <property type="entry name" value="HATPase_c"/>
    <property type="match status" value="1"/>
</dbReference>
<dbReference type="InterPro" id="IPR005467">
    <property type="entry name" value="His_kinase_dom"/>
</dbReference>
<dbReference type="SUPFAM" id="SSF55874">
    <property type="entry name" value="ATPase domain of HSP90 chaperone/DNA topoisomerase II/histidine kinase"/>
    <property type="match status" value="1"/>
</dbReference>
<dbReference type="PANTHER" id="PTHR43047:SF9">
    <property type="entry name" value="HISTIDINE KINASE"/>
    <property type="match status" value="1"/>
</dbReference>
<dbReference type="SMART" id="SM00448">
    <property type="entry name" value="REC"/>
    <property type="match status" value="1"/>
</dbReference>
<feature type="domain" description="Response regulatory" evidence="6">
    <location>
        <begin position="212"/>
        <end position="329"/>
    </location>
</feature>
<dbReference type="GO" id="GO:0000155">
    <property type="term" value="F:phosphorelay sensor kinase activity"/>
    <property type="evidence" value="ECO:0007669"/>
    <property type="project" value="TreeGrafter"/>
</dbReference>
<dbReference type="SUPFAM" id="SSF52172">
    <property type="entry name" value="CheY-like"/>
    <property type="match status" value="1"/>
</dbReference>
<keyword evidence="4" id="KW-0418">Kinase</keyword>
<dbReference type="EMBL" id="UOFR01000039">
    <property type="protein sequence ID" value="VAW96585.1"/>
    <property type="molecule type" value="Genomic_DNA"/>
</dbReference>
<dbReference type="SMART" id="SM00387">
    <property type="entry name" value="HATPase_c"/>
    <property type="match status" value="1"/>
</dbReference>
<dbReference type="PRINTS" id="PR00344">
    <property type="entry name" value="BCTRLSENSOR"/>
</dbReference>
<dbReference type="CDD" id="cd00156">
    <property type="entry name" value="REC"/>
    <property type="match status" value="1"/>
</dbReference>
<organism evidence="7">
    <name type="scientific">hydrothermal vent metagenome</name>
    <dbReference type="NCBI Taxonomy" id="652676"/>
    <lineage>
        <taxon>unclassified sequences</taxon>
        <taxon>metagenomes</taxon>
        <taxon>ecological metagenomes</taxon>
    </lineage>
</organism>
<evidence type="ECO:0000259" key="5">
    <source>
        <dbReference type="PROSITE" id="PS50109"/>
    </source>
</evidence>
<name>A0A3B0ZSR5_9ZZZZ</name>
<evidence type="ECO:0000256" key="3">
    <source>
        <dbReference type="ARBA" id="ARBA00022679"/>
    </source>
</evidence>
<accession>A0A3B0ZSR5</accession>
<evidence type="ECO:0000313" key="7">
    <source>
        <dbReference type="EMBL" id="VAW96585.1"/>
    </source>
</evidence>
<dbReference type="PROSITE" id="PS50109">
    <property type="entry name" value="HIS_KIN"/>
    <property type="match status" value="1"/>
</dbReference>
<dbReference type="GO" id="GO:0009927">
    <property type="term" value="F:histidine phosphotransfer kinase activity"/>
    <property type="evidence" value="ECO:0007669"/>
    <property type="project" value="TreeGrafter"/>
</dbReference>
<keyword evidence="3" id="KW-0808">Transferase</keyword>
<dbReference type="Pfam" id="PF00072">
    <property type="entry name" value="Response_reg"/>
    <property type="match status" value="1"/>
</dbReference>
<sequence length="336" mass="37412">MNNDLLSLVDKTKQSYSALEDLLDVLLDISKLDAGVIQPKPETIFLQQTFDNLHQEFEDHAHSKDLTLRFHPTGLLAISDPILLSRILRNLISNAIRYTDSGAILIGCRYKMDSIIIEVRDSGRGIPEEKQTEIFKEFRQIDNPERDRSKGLGLGLAIVDRLSYLLEHQIEVVSSPGKGSIFKLQVPIATTVPDTPFSPQELSISDKLTGLKILAIDDESSILDGMKHLLTGWGCSTTVAENSEQACAFLKSHDWQPDIILADYRLRDGQTGAEAIKKINECLGTDTPAIIITGDTAPDRIKEAKQSGYPLLHKPIQPARLRSVLQQQVIKLDLRN</sequence>
<dbReference type="InterPro" id="IPR003594">
    <property type="entry name" value="HATPase_dom"/>
</dbReference>
<reference evidence="7" key="1">
    <citation type="submission" date="2018-06" db="EMBL/GenBank/DDBJ databases">
        <authorList>
            <person name="Zhirakovskaya E."/>
        </authorList>
    </citation>
    <scope>NUCLEOTIDE SEQUENCE</scope>
</reference>
<evidence type="ECO:0000256" key="1">
    <source>
        <dbReference type="ARBA" id="ARBA00000085"/>
    </source>
</evidence>
<dbReference type="FunFam" id="3.30.565.10:FF:000049">
    <property type="entry name" value="Two-component sensor histidine kinase"/>
    <property type="match status" value="1"/>
</dbReference>
<dbReference type="EC" id="2.7.13.3" evidence="2"/>
<dbReference type="Gene3D" id="3.40.50.2300">
    <property type="match status" value="1"/>
</dbReference>